<feature type="domain" description="AB hydrolase-1" evidence="3">
    <location>
        <begin position="21"/>
        <end position="251"/>
    </location>
</feature>
<evidence type="ECO:0000259" key="3">
    <source>
        <dbReference type="Pfam" id="PF00561"/>
    </source>
</evidence>
<gene>
    <name evidence="4" type="ORF">MGWOODY_Clf474</name>
</gene>
<evidence type="ECO:0000256" key="2">
    <source>
        <dbReference type="ARBA" id="ARBA00022801"/>
    </source>
</evidence>
<organism evidence="4">
    <name type="scientific">hydrothermal vent metagenome</name>
    <dbReference type="NCBI Taxonomy" id="652676"/>
    <lineage>
        <taxon>unclassified sequences</taxon>
        <taxon>metagenomes</taxon>
        <taxon>ecological metagenomes</taxon>
    </lineage>
</organism>
<name>A0A160VAH7_9ZZZZ</name>
<dbReference type="PRINTS" id="PR00111">
    <property type="entry name" value="ABHYDROLASE"/>
</dbReference>
<evidence type="ECO:0000313" key="4">
    <source>
        <dbReference type="EMBL" id="CUV03174.1"/>
    </source>
</evidence>
<dbReference type="PRINTS" id="PR00793">
    <property type="entry name" value="PROAMNOPTASE"/>
</dbReference>
<dbReference type="PANTHER" id="PTHR43433">
    <property type="entry name" value="HYDROLASE, ALPHA/BETA FOLD FAMILY PROTEIN"/>
    <property type="match status" value="1"/>
</dbReference>
<dbReference type="InterPro" id="IPR050471">
    <property type="entry name" value="AB_hydrolase"/>
</dbReference>
<dbReference type="PANTHER" id="PTHR43433:SF1">
    <property type="entry name" value="BLL5160 PROTEIN"/>
    <property type="match status" value="1"/>
</dbReference>
<accession>A0A160VAH7</accession>
<dbReference type="SUPFAM" id="SSF53474">
    <property type="entry name" value="alpha/beta-Hydrolases"/>
    <property type="match status" value="1"/>
</dbReference>
<reference evidence="4" key="1">
    <citation type="submission" date="2015-10" db="EMBL/GenBank/DDBJ databases">
        <authorList>
            <person name="Gilbert D.G."/>
        </authorList>
    </citation>
    <scope>NUCLEOTIDE SEQUENCE</scope>
</reference>
<sequence>MPEETINGYLMHYEIHGGGQPLVMIHGGLGGGEGSLSMSEHHAETFSGDYRFICYDRRAAGKSETPAGGYDLPNQVQDLRALLERLDVTHAHVLGSSAGGPIAMSFALDYPEMVDSLLLINTMSYDSHDERQARQNELDNLLANEAALGRTGAVEKALEARQPTLRQDDPAQFSKLAQINLERFDGIILSIRAYLDIGDSIESRLAEITMPTMIVHGDADTTIPVGCGIHLHELIPHSEFHIFPGAIHGLMANEPRRMGNMITEYLDEIIVRQS</sequence>
<dbReference type="Pfam" id="PF00561">
    <property type="entry name" value="Abhydrolase_1"/>
    <property type="match status" value="1"/>
</dbReference>
<proteinExistence type="inferred from homology"/>
<comment type="similarity">
    <text evidence="1">Belongs to the peptidase S33 family.</text>
</comment>
<dbReference type="InterPro" id="IPR029058">
    <property type="entry name" value="AB_hydrolase_fold"/>
</dbReference>
<dbReference type="AlphaFoldDB" id="A0A160VAH7"/>
<keyword evidence="2 4" id="KW-0378">Hydrolase</keyword>
<dbReference type="GO" id="GO:0006508">
    <property type="term" value="P:proteolysis"/>
    <property type="evidence" value="ECO:0007669"/>
    <property type="project" value="InterPro"/>
</dbReference>
<dbReference type="GO" id="GO:0008233">
    <property type="term" value="F:peptidase activity"/>
    <property type="evidence" value="ECO:0007669"/>
    <property type="project" value="InterPro"/>
</dbReference>
<dbReference type="InterPro" id="IPR000073">
    <property type="entry name" value="AB_hydrolase_1"/>
</dbReference>
<dbReference type="InterPro" id="IPR002410">
    <property type="entry name" value="Peptidase_S33"/>
</dbReference>
<evidence type="ECO:0000256" key="1">
    <source>
        <dbReference type="ARBA" id="ARBA00010088"/>
    </source>
</evidence>
<dbReference type="EMBL" id="FAXA01000364">
    <property type="protein sequence ID" value="CUV03174.1"/>
    <property type="molecule type" value="Genomic_DNA"/>
</dbReference>
<protein>
    <submittedName>
        <fullName evidence="4">Probable hydrolase</fullName>
    </submittedName>
</protein>
<dbReference type="Gene3D" id="3.40.50.1820">
    <property type="entry name" value="alpha/beta hydrolase"/>
    <property type="match status" value="1"/>
</dbReference>